<protein>
    <submittedName>
        <fullName evidence="2">Uncharacterized protein</fullName>
    </submittedName>
</protein>
<dbReference type="PATRIC" id="fig|1304281.5.peg.3213"/>
<gene>
    <name evidence="2" type="ORF">ACM44_14705</name>
</gene>
<dbReference type="EMBL" id="LFNG01000052">
    <property type="protein sequence ID" value="KMQ67997.1"/>
    <property type="molecule type" value="Genomic_DNA"/>
</dbReference>
<feature type="transmembrane region" description="Helical" evidence="1">
    <location>
        <begin position="21"/>
        <end position="41"/>
    </location>
</feature>
<sequence>MENKFITIKKMTNGKYFFDGNIYFLTLILFFIIIFPFIYLATGNLTLSVIFLIIFWAVINVIVLISNYFGKKMHSKIFEKGIFKNLLNKGFQKENIYKYEGLTKEINGRTIRVFYNWNKTADGILSFGDIEIDIYFEPQIINDNIENIDELKLRNLTKQYDETFWSKADRTIFAFDRLKLFFNYYPWTNSKKIEKRIENGLKILDDNNLKPFSIKSINKPEFKVLEERLYFLPNMEFIWEHIENNFR</sequence>
<keyword evidence="1" id="KW-1133">Transmembrane helix</keyword>
<name>A0A0J7IPS5_9FLAO</name>
<organism evidence="2 3">
    <name type="scientific">Chryseobacterium koreense CCUG 49689</name>
    <dbReference type="NCBI Taxonomy" id="1304281"/>
    <lineage>
        <taxon>Bacteria</taxon>
        <taxon>Pseudomonadati</taxon>
        <taxon>Bacteroidota</taxon>
        <taxon>Flavobacteriia</taxon>
        <taxon>Flavobacteriales</taxon>
        <taxon>Weeksellaceae</taxon>
        <taxon>Chryseobacterium group</taxon>
        <taxon>Chryseobacterium</taxon>
    </lineage>
</organism>
<dbReference type="Proteomes" id="UP000035900">
    <property type="component" value="Unassembled WGS sequence"/>
</dbReference>
<feature type="transmembrane region" description="Helical" evidence="1">
    <location>
        <begin position="47"/>
        <end position="70"/>
    </location>
</feature>
<keyword evidence="1" id="KW-0472">Membrane</keyword>
<proteinExistence type="predicted"/>
<keyword evidence="3" id="KW-1185">Reference proteome</keyword>
<reference evidence="2 3" key="1">
    <citation type="journal article" date="2004" name="Int. J. Syst. Evol. Microbiol.">
        <title>Kaistella koreensis gen. nov., sp. nov., a novel member of the Chryseobacterium-Bergeyella-Riemerella branch.</title>
        <authorList>
            <person name="Kim M.K."/>
            <person name="Im W.T."/>
            <person name="Shin Y.K."/>
            <person name="Lim J.H."/>
            <person name="Kim S.H."/>
            <person name="Lee B.C."/>
            <person name="Park M.Y."/>
            <person name="Lee K.Y."/>
            <person name="Lee S.T."/>
        </authorList>
    </citation>
    <scope>NUCLEOTIDE SEQUENCE [LARGE SCALE GENOMIC DNA]</scope>
    <source>
        <strain evidence="2 3">CCUG 49689</strain>
    </source>
</reference>
<comment type="caution">
    <text evidence="2">The sequence shown here is derived from an EMBL/GenBank/DDBJ whole genome shotgun (WGS) entry which is preliminary data.</text>
</comment>
<evidence type="ECO:0000313" key="2">
    <source>
        <dbReference type="EMBL" id="KMQ67997.1"/>
    </source>
</evidence>
<evidence type="ECO:0000313" key="3">
    <source>
        <dbReference type="Proteomes" id="UP000035900"/>
    </source>
</evidence>
<dbReference type="AlphaFoldDB" id="A0A0J7IPS5"/>
<accession>A0A0J7IPS5</accession>
<evidence type="ECO:0000256" key="1">
    <source>
        <dbReference type="SAM" id="Phobius"/>
    </source>
</evidence>
<keyword evidence="1" id="KW-0812">Transmembrane</keyword>